<protein>
    <recommendedName>
        <fullName evidence="4">Cyclin N-terminal domain-containing protein</fullName>
    </recommendedName>
</protein>
<dbReference type="EMBL" id="LT554703">
    <property type="protein sequence ID" value="SAM07069.1"/>
    <property type="molecule type" value="Genomic_DNA"/>
</dbReference>
<dbReference type="OrthoDB" id="25002at2759"/>
<dbReference type="GO" id="GO:0016538">
    <property type="term" value="F:cyclin-dependent protein serine/threonine kinase regulator activity"/>
    <property type="evidence" value="ECO:0007669"/>
    <property type="project" value="InterPro"/>
</dbReference>
<dbReference type="InterPro" id="IPR043198">
    <property type="entry name" value="Cyclin/Ssn8"/>
</dbReference>
<evidence type="ECO:0008006" key="4">
    <source>
        <dbReference type="Google" id="ProtNLM"/>
    </source>
</evidence>
<reference evidence="2" key="1">
    <citation type="submission" date="2016-04" db="EMBL/GenBank/DDBJ databases">
        <authorList>
            <person name="Evans L.H."/>
            <person name="Alamgir A."/>
            <person name="Owens N."/>
            <person name="Weber N.D."/>
            <person name="Virtaneva K."/>
            <person name="Barbian K."/>
            <person name="Babar A."/>
            <person name="Rosenke K."/>
        </authorList>
    </citation>
    <scope>NUCLEOTIDE SEQUENCE [LARGE SCALE GENOMIC DNA]</scope>
    <source>
        <strain evidence="2">CBS 101.48</strain>
    </source>
</reference>
<sequence length="287" mass="32677">MESTEVKNLGVYDDLLLPNVATIHYLRQASAILDLPVRTTGTALCYYHRFNQFMSKYQNTTHTRNHQHVDSALPLYTNEEMYFKMRSSLATSELLLVRALDCDLELELPFSFALNVLRNMGSITYFHTSPQSTPLSPSHLNGYSLQKEVWKRMEKGKAGLSLFTTVLIVCPFLEMPLNFNVIARLTWMFVWDSLCSPKITLKHSVPEVALGCLYLALRTSYANLQMTMSEWVDRWGASDNVSVQTVRDVALNLLELYDQSCSSIDKKQFDSLPTSSSTSPLTDTDRF</sequence>
<evidence type="ECO:0000313" key="3">
    <source>
        <dbReference type="Proteomes" id="UP000078561"/>
    </source>
</evidence>
<dbReference type="OMA" id="MWGASEN"/>
<organism evidence="2">
    <name type="scientific">Absidia glauca</name>
    <name type="common">Pin mould</name>
    <dbReference type="NCBI Taxonomy" id="4829"/>
    <lineage>
        <taxon>Eukaryota</taxon>
        <taxon>Fungi</taxon>
        <taxon>Fungi incertae sedis</taxon>
        <taxon>Mucoromycota</taxon>
        <taxon>Mucoromycotina</taxon>
        <taxon>Mucoromycetes</taxon>
        <taxon>Mucorales</taxon>
        <taxon>Cunninghamellaceae</taxon>
        <taxon>Absidia</taxon>
    </lineage>
</organism>
<dbReference type="STRING" id="4829.A0A168RKL7"/>
<name>A0A168RKL7_ABSGL</name>
<gene>
    <name evidence="2" type="primary">ABSGL_12703.1 scaffold 13359</name>
</gene>
<dbReference type="GO" id="GO:0006357">
    <property type="term" value="P:regulation of transcription by RNA polymerase II"/>
    <property type="evidence" value="ECO:0007669"/>
    <property type="project" value="InterPro"/>
</dbReference>
<dbReference type="Gene3D" id="1.10.472.10">
    <property type="entry name" value="Cyclin-like"/>
    <property type="match status" value="1"/>
</dbReference>
<accession>A0A168RKL7</accession>
<feature type="region of interest" description="Disordered" evidence="1">
    <location>
        <begin position="268"/>
        <end position="287"/>
    </location>
</feature>
<dbReference type="PANTHER" id="PTHR10026">
    <property type="entry name" value="CYCLIN"/>
    <property type="match status" value="1"/>
</dbReference>
<dbReference type="Proteomes" id="UP000078561">
    <property type="component" value="Unassembled WGS sequence"/>
</dbReference>
<evidence type="ECO:0000256" key="1">
    <source>
        <dbReference type="SAM" id="MobiDB-lite"/>
    </source>
</evidence>
<dbReference type="SUPFAM" id="SSF47954">
    <property type="entry name" value="Cyclin-like"/>
    <property type="match status" value="2"/>
</dbReference>
<dbReference type="CDD" id="cd20546">
    <property type="entry name" value="CYCLIN_SpCG1C_ScCTK2-like_rpt2"/>
    <property type="match status" value="1"/>
</dbReference>
<proteinExistence type="predicted"/>
<dbReference type="InterPro" id="IPR036915">
    <property type="entry name" value="Cyclin-like_sf"/>
</dbReference>
<dbReference type="AlphaFoldDB" id="A0A168RKL7"/>
<evidence type="ECO:0000313" key="2">
    <source>
        <dbReference type="EMBL" id="SAM07069.1"/>
    </source>
</evidence>
<dbReference type="InParanoid" id="A0A168RKL7"/>
<keyword evidence="3" id="KW-1185">Reference proteome</keyword>
<feature type="compositionally biased region" description="Low complexity" evidence="1">
    <location>
        <begin position="270"/>
        <end position="287"/>
    </location>
</feature>